<evidence type="ECO:0000313" key="12">
    <source>
        <dbReference type="Proteomes" id="UP000176700"/>
    </source>
</evidence>
<dbReference type="NCBIfam" id="TIGR02348">
    <property type="entry name" value="GroEL"/>
    <property type="match status" value="1"/>
</dbReference>
<accession>A0A1G2FUT5</accession>
<dbReference type="HAMAP" id="MF_00600">
    <property type="entry name" value="CH60"/>
    <property type="match status" value="1"/>
</dbReference>
<dbReference type="AlphaFoldDB" id="A0A1G2FUT5"/>
<comment type="caution">
    <text evidence="11">The sequence shown here is derived from an EMBL/GenBank/DDBJ whole genome shotgun (WGS) entry which is preliminary data.</text>
</comment>
<dbReference type="SUPFAM" id="SSF52029">
    <property type="entry name" value="GroEL apical domain-like"/>
    <property type="match status" value="1"/>
</dbReference>
<evidence type="ECO:0000256" key="1">
    <source>
        <dbReference type="ARBA" id="ARBA00006607"/>
    </source>
</evidence>
<dbReference type="PANTHER" id="PTHR45633">
    <property type="entry name" value="60 KDA HEAT SHOCK PROTEIN, MITOCHONDRIAL"/>
    <property type="match status" value="1"/>
</dbReference>
<evidence type="ECO:0000256" key="3">
    <source>
        <dbReference type="ARBA" id="ARBA00022840"/>
    </source>
</evidence>
<keyword evidence="6" id="KW-0963">Cytoplasm</keyword>
<dbReference type="NCBIfam" id="NF009488">
    <property type="entry name" value="PRK12850.1"/>
    <property type="match status" value="1"/>
</dbReference>
<reference evidence="11 12" key="1">
    <citation type="journal article" date="2016" name="Nat. Commun.">
        <title>Thousands of microbial genomes shed light on interconnected biogeochemical processes in an aquifer system.</title>
        <authorList>
            <person name="Anantharaman K."/>
            <person name="Brown C.T."/>
            <person name="Hug L.A."/>
            <person name="Sharon I."/>
            <person name="Castelle C.J."/>
            <person name="Probst A.J."/>
            <person name="Thomas B.C."/>
            <person name="Singh A."/>
            <person name="Wilkins M.J."/>
            <person name="Karaoz U."/>
            <person name="Brodie E.L."/>
            <person name="Williams K.H."/>
            <person name="Hubbard S.S."/>
            <person name="Banfield J.F."/>
        </authorList>
    </citation>
    <scope>NUCLEOTIDE SEQUENCE [LARGE SCALE GENOMIC DNA]</scope>
</reference>
<evidence type="ECO:0000256" key="6">
    <source>
        <dbReference type="HAMAP-Rule" id="MF_00600"/>
    </source>
</evidence>
<dbReference type="InterPro" id="IPR027413">
    <property type="entry name" value="GROEL-like_equatorial_sf"/>
</dbReference>
<dbReference type="InterPro" id="IPR027410">
    <property type="entry name" value="TCP-1-like_intermed_sf"/>
</dbReference>
<dbReference type="GO" id="GO:0016853">
    <property type="term" value="F:isomerase activity"/>
    <property type="evidence" value="ECO:0007669"/>
    <property type="project" value="UniProtKB-KW"/>
</dbReference>
<comment type="subunit">
    <text evidence="6 8">Forms a cylinder of 14 subunits composed of two heptameric rings stacked back-to-back. Interacts with the co-chaperonin GroES.</text>
</comment>
<comment type="similarity">
    <text evidence="1 6 7">Belongs to the chaperonin (HSP60) family.</text>
</comment>
<dbReference type="FunFam" id="3.50.7.10:FF:000001">
    <property type="entry name" value="60 kDa chaperonin"/>
    <property type="match status" value="1"/>
</dbReference>
<feature type="coiled-coil region" evidence="9">
    <location>
        <begin position="340"/>
        <end position="367"/>
    </location>
</feature>
<dbReference type="PRINTS" id="PR00298">
    <property type="entry name" value="CHAPERONIN60"/>
</dbReference>
<dbReference type="NCBIfam" id="NF009489">
    <property type="entry name" value="PRK12851.1"/>
    <property type="match status" value="1"/>
</dbReference>
<dbReference type="SUPFAM" id="SSF48592">
    <property type="entry name" value="GroEL equatorial domain-like"/>
    <property type="match status" value="1"/>
</dbReference>
<evidence type="ECO:0000256" key="2">
    <source>
        <dbReference type="ARBA" id="ARBA00022741"/>
    </source>
</evidence>
<dbReference type="InterPro" id="IPR027409">
    <property type="entry name" value="GroEL-like_apical_dom_sf"/>
</dbReference>
<organism evidence="11 12">
    <name type="scientific">Candidatus Ryanbacteria bacterium RIFCSPHIGHO2_01_45_13</name>
    <dbReference type="NCBI Taxonomy" id="1802112"/>
    <lineage>
        <taxon>Bacteria</taxon>
        <taxon>Candidatus Ryaniibacteriota</taxon>
    </lineage>
</organism>
<name>A0A1G2FUT5_9BACT</name>
<proteinExistence type="inferred from homology"/>
<dbReference type="GO" id="GO:0051082">
    <property type="term" value="F:unfolded protein binding"/>
    <property type="evidence" value="ECO:0007669"/>
    <property type="project" value="UniProtKB-UniRule"/>
</dbReference>
<comment type="caution">
    <text evidence="6">Lacks conserved residue(s) required for the propagation of feature annotation.</text>
</comment>
<protein>
    <recommendedName>
        <fullName evidence="6">Chaperonin GroEL</fullName>
        <ecNumber evidence="6">5.6.1.7</ecNumber>
    </recommendedName>
    <alternativeName>
        <fullName evidence="6">60 kDa chaperonin</fullName>
    </alternativeName>
    <alternativeName>
        <fullName evidence="6">Chaperonin-60</fullName>
        <shortName evidence="6">Cpn60</shortName>
    </alternativeName>
</protein>
<feature type="binding site" evidence="6">
    <location>
        <begin position="86"/>
        <end position="90"/>
    </location>
    <ligand>
        <name>ATP</name>
        <dbReference type="ChEBI" id="CHEBI:30616"/>
    </ligand>
</feature>
<keyword evidence="5 6" id="KW-0413">Isomerase</keyword>
<sequence length="551" mass="58493">MAKKILFNEQARESLKRGVDALANAVKITLGPKGRNVILEKGFGAPTITNDGVTIAKDIELEDKVENMGAEVVKEVASKTNDVAGDGTTTATVLAQGMIHEGLKNIAAGANPMGIRRGIARATEAVIAHLRDISIPISAGKKEDTKHVATISANDPVIGQKISEVLSLVGKDGVVTVEESQTFEVSHEIVEGLQFDRGYISPYMITSPDRMEAVYENPLILITDKKISAIAEILPLLEKVSTAGKKELVIVADEVEGEALATLVVNKIRGTFNSLAVKAPGYGDRKKEMLEDIAVVTGGKVISEEVGLKLENADVNMLGEASKIIATKDNTTIVGGKGPKDGIEKRAKQIKKQMEDTTSEFDKEKLQERYAKLSGGVAVIHVGAATEVEQKEKQHRIEDAVSATKAAIEEGVVVGGGVALLRVAEKLDNLIEQIDNKANRDERVGVEIVRRAIERPLWQIAENAGVSGSVVVGEVLKHKGNVGYNAETGVYEDLVVAGVIDPTKVTRSALQNAASAAAILLTTEAAVSDIPEKKEGSHGGGMPGGMGMPEY</sequence>
<evidence type="ECO:0000256" key="8">
    <source>
        <dbReference type="RuleBase" id="RU000419"/>
    </source>
</evidence>
<comment type="subcellular location">
    <subcellularLocation>
        <location evidence="6">Cytoplasm</location>
    </subcellularLocation>
</comment>
<dbReference type="Gene3D" id="1.10.560.10">
    <property type="entry name" value="GroEL-like equatorial domain"/>
    <property type="match status" value="1"/>
</dbReference>
<dbReference type="Proteomes" id="UP000176700">
    <property type="component" value="Unassembled WGS sequence"/>
</dbReference>
<dbReference type="GO" id="GO:0140662">
    <property type="term" value="F:ATP-dependent protein folding chaperone"/>
    <property type="evidence" value="ECO:0007669"/>
    <property type="project" value="InterPro"/>
</dbReference>
<dbReference type="InterPro" id="IPR002423">
    <property type="entry name" value="Cpn60/GroEL/TCP-1"/>
</dbReference>
<feature type="binding site" evidence="6">
    <location>
        <position position="501"/>
    </location>
    <ligand>
        <name>ATP</name>
        <dbReference type="ChEBI" id="CHEBI:30616"/>
    </ligand>
</feature>
<dbReference type="Gene3D" id="3.30.260.10">
    <property type="entry name" value="TCP-1-like chaperonin intermediate domain"/>
    <property type="match status" value="1"/>
</dbReference>
<keyword evidence="3 6" id="KW-0067">ATP-binding</keyword>
<dbReference type="Gene3D" id="3.50.7.10">
    <property type="entry name" value="GroEL"/>
    <property type="match status" value="1"/>
</dbReference>
<evidence type="ECO:0000313" key="11">
    <source>
        <dbReference type="EMBL" id="OGZ41351.1"/>
    </source>
</evidence>
<dbReference type="EMBL" id="MHNI01000031">
    <property type="protein sequence ID" value="OGZ41351.1"/>
    <property type="molecule type" value="Genomic_DNA"/>
</dbReference>
<evidence type="ECO:0000256" key="10">
    <source>
        <dbReference type="SAM" id="MobiDB-lite"/>
    </source>
</evidence>
<dbReference type="Pfam" id="PF00118">
    <property type="entry name" value="Cpn60_TCP1"/>
    <property type="match status" value="1"/>
</dbReference>
<dbReference type="CDD" id="cd03344">
    <property type="entry name" value="GroEL"/>
    <property type="match status" value="1"/>
</dbReference>
<feature type="region of interest" description="Disordered" evidence="10">
    <location>
        <begin position="530"/>
        <end position="551"/>
    </location>
</feature>
<feature type="binding site" evidence="6">
    <location>
        <position position="416"/>
    </location>
    <ligand>
        <name>ATP</name>
        <dbReference type="ChEBI" id="CHEBI:30616"/>
    </ligand>
</feature>
<gene>
    <name evidence="6" type="primary">groEL</name>
    <name evidence="6" type="synonym">groL</name>
    <name evidence="11" type="ORF">A2W41_01355</name>
</gene>
<dbReference type="GO" id="GO:0005737">
    <property type="term" value="C:cytoplasm"/>
    <property type="evidence" value="ECO:0007669"/>
    <property type="project" value="UniProtKB-SubCell"/>
</dbReference>
<dbReference type="GO" id="GO:0042026">
    <property type="term" value="P:protein refolding"/>
    <property type="evidence" value="ECO:0007669"/>
    <property type="project" value="UniProtKB-UniRule"/>
</dbReference>
<keyword evidence="4 6" id="KW-0143">Chaperone</keyword>
<comment type="function">
    <text evidence="6 8">Together with its co-chaperonin GroES, plays an essential role in assisting protein folding. The GroEL-GroES system forms a nano-cage that allows encapsulation of the non-native substrate proteins and provides a physical environment optimized to promote and accelerate protein folding.</text>
</comment>
<dbReference type="SUPFAM" id="SSF54849">
    <property type="entry name" value="GroEL-intermediate domain like"/>
    <property type="match status" value="1"/>
</dbReference>
<dbReference type="PROSITE" id="PS00296">
    <property type="entry name" value="CHAPERONINS_CPN60"/>
    <property type="match status" value="1"/>
</dbReference>
<dbReference type="EC" id="5.6.1.7" evidence="6"/>
<evidence type="ECO:0000256" key="4">
    <source>
        <dbReference type="ARBA" id="ARBA00023186"/>
    </source>
</evidence>
<feature type="binding site" evidence="6">
    <location>
        <begin position="29"/>
        <end position="32"/>
    </location>
    <ligand>
        <name>ATP</name>
        <dbReference type="ChEBI" id="CHEBI:30616"/>
    </ligand>
</feature>
<dbReference type="InterPro" id="IPR018370">
    <property type="entry name" value="Chaperonin_Cpn60_CS"/>
</dbReference>
<evidence type="ECO:0000256" key="7">
    <source>
        <dbReference type="RuleBase" id="RU000418"/>
    </source>
</evidence>
<keyword evidence="2 6" id="KW-0547">Nucleotide-binding</keyword>
<dbReference type="NCBIfam" id="NF009487">
    <property type="entry name" value="PRK12849.1"/>
    <property type="match status" value="1"/>
</dbReference>
<evidence type="ECO:0000256" key="5">
    <source>
        <dbReference type="ARBA" id="ARBA00023235"/>
    </source>
</evidence>
<keyword evidence="9" id="KW-0175">Coiled coil</keyword>
<dbReference type="NCBIfam" id="NF000592">
    <property type="entry name" value="PRK00013.1"/>
    <property type="match status" value="1"/>
</dbReference>
<feature type="compositionally biased region" description="Gly residues" evidence="10">
    <location>
        <begin position="538"/>
        <end position="551"/>
    </location>
</feature>
<dbReference type="GO" id="GO:0005524">
    <property type="term" value="F:ATP binding"/>
    <property type="evidence" value="ECO:0007669"/>
    <property type="project" value="UniProtKB-UniRule"/>
</dbReference>
<dbReference type="InterPro" id="IPR001844">
    <property type="entry name" value="Cpn60/GroEL"/>
</dbReference>
<evidence type="ECO:0000256" key="9">
    <source>
        <dbReference type="SAM" id="Coils"/>
    </source>
</evidence>